<dbReference type="GO" id="GO:0005634">
    <property type="term" value="C:nucleus"/>
    <property type="evidence" value="ECO:0007669"/>
    <property type="project" value="UniProtKB-SubCell"/>
</dbReference>
<evidence type="ECO:0000256" key="5">
    <source>
        <dbReference type="ARBA" id="ARBA00022884"/>
    </source>
</evidence>
<dbReference type="AlphaFoldDB" id="A0A8J5W6L1"/>
<reference evidence="13" key="2">
    <citation type="submission" date="2021-02" db="EMBL/GenBank/DDBJ databases">
        <authorList>
            <person name="Kimball J.A."/>
            <person name="Haas M.W."/>
            <person name="Macchietto M."/>
            <person name="Kono T."/>
            <person name="Duquette J."/>
            <person name="Shao M."/>
        </authorList>
    </citation>
    <scope>NUCLEOTIDE SEQUENCE</scope>
    <source>
        <tissue evidence="13">Fresh leaf tissue</tissue>
    </source>
</reference>
<sequence>MQPPPPPHVWATAPPYCYHGPPPSPPPQQQQQVAPEEEKGAGWGADGARSLWIGGLLPWMDEGYLSSCFSRSPEVTLLVSVPRCPCCYYLSESASGSNAYAIASRASNFLSLAVTHINHSLSLHQSINQYVFPQRFHPMQLVSVVIKRNKQTGQSEGFGFLNFADHVTADQILQSYNGQEMPNAGRDFKLNWVTTTAPETRVADDPDHAIYVGDLAYDVTDFMLHHVFKSRYPSVKSAKVIWDRVTGRSKGYGFVLFGDVNEHRQAMTEMNGAYCSTMPMRIRPAPDKKILSHNTQGTDSDYNPNNSRLFVGSLDPSVTDEDLKQAFNPYGDIVNVKVIVGKRCGFVEYSSRASAEDAIRMLNGSQLAGQNIRISWGRPANKQDQWNGGLHVLPQRSGPDPGWCSQDPSMQSLTSNLGYGYDQQQASVQWQC</sequence>
<comment type="subcellular location">
    <subcellularLocation>
        <location evidence="2">Cytoplasmic granule</location>
    </subcellularLocation>
    <subcellularLocation>
        <location evidence="1">Nucleus</location>
    </subcellularLocation>
</comment>
<evidence type="ECO:0000256" key="1">
    <source>
        <dbReference type="ARBA" id="ARBA00004123"/>
    </source>
</evidence>
<keyword evidence="3" id="KW-0507">mRNA processing</keyword>
<comment type="caution">
    <text evidence="13">The sequence shown here is derived from an EMBL/GenBank/DDBJ whole genome shotgun (WGS) entry which is preliminary data.</text>
</comment>
<dbReference type="FunFam" id="3.30.70.330:FF:000144">
    <property type="entry name" value="Polyadenylate-binding protein RBP47B"/>
    <property type="match status" value="1"/>
</dbReference>
<evidence type="ECO:0000256" key="2">
    <source>
        <dbReference type="ARBA" id="ARBA00004463"/>
    </source>
</evidence>
<dbReference type="CDD" id="cd12345">
    <property type="entry name" value="RRM2_SECp43_like"/>
    <property type="match status" value="1"/>
</dbReference>
<evidence type="ECO:0000256" key="8">
    <source>
        <dbReference type="ARBA" id="ARBA00061069"/>
    </source>
</evidence>
<comment type="subunit">
    <text evidence="9">Interacts with the poly(A) tail of mRNA in nucleus.</text>
</comment>
<dbReference type="InterPro" id="IPR000504">
    <property type="entry name" value="RRM_dom"/>
</dbReference>
<dbReference type="SMART" id="SM00360">
    <property type="entry name" value="RRM"/>
    <property type="match status" value="3"/>
</dbReference>
<gene>
    <name evidence="13" type="ORF">GUJ93_ZPchr0007g5907</name>
</gene>
<evidence type="ECO:0000256" key="7">
    <source>
        <dbReference type="ARBA" id="ARBA00057395"/>
    </source>
</evidence>
<organism evidence="13 14">
    <name type="scientific">Zizania palustris</name>
    <name type="common">Northern wild rice</name>
    <dbReference type="NCBI Taxonomy" id="103762"/>
    <lineage>
        <taxon>Eukaryota</taxon>
        <taxon>Viridiplantae</taxon>
        <taxon>Streptophyta</taxon>
        <taxon>Embryophyta</taxon>
        <taxon>Tracheophyta</taxon>
        <taxon>Spermatophyta</taxon>
        <taxon>Magnoliopsida</taxon>
        <taxon>Liliopsida</taxon>
        <taxon>Poales</taxon>
        <taxon>Poaceae</taxon>
        <taxon>BOP clade</taxon>
        <taxon>Oryzoideae</taxon>
        <taxon>Oryzeae</taxon>
        <taxon>Zizaniinae</taxon>
        <taxon>Zizania</taxon>
    </lineage>
</organism>
<evidence type="ECO:0000256" key="6">
    <source>
        <dbReference type="ARBA" id="ARBA00023242"/>
    </source>
</evidence>
<dbReference type="EMBL" id="JAAALK010000282">
    <property type="protein sequence ID" value="KAG8081214.1"/>
    <property type="molecule type" value="Genomic_DNA"/>
</dbReference>
<evidence type="ECO:0000256" key="4">
    <source>
        <dbReference type="ARBA" id="ARBA00022737"/>
    </source>
</evidence>
<keyword evidence="14" id="KW-1185">Reference proteome</keyword>
<evidence type="ECO:0000259" key="12">
    <source>
        <dbReference type="PROSITE" id="PS50102"/>
    </source>
</evidence>
<dbReference type="GO" id="GO:0003729">
    <property type="term" value="F:mRNA binding"/>
    <property type="evidence" value="ECO:0007669"/>
    <property type="project" value="InterPro"/>
</dbReference>
<dbReference type="InterPro" id="IPR050825">
    <property type="entry name" value="RBM42_RBP45_47-like"/>
</dbReference>
<evidence type="ECO:0000313" key="13">
    <source>
        <dbReference type="EMBL" id="KAG8081214.1"/>
    </source>
</evidence>
<dbReference type="FunFam" id="3.30.70.330:FF:000405">
    <property type="entry name" value="polyadenylate-binding protein RBP45"/>
    <property type="match status" value="1"/>
</dbReference>
<name>A0A8J5W6L1_ZIZPA</name>
<keyword evidence="4" id="KW-0677">Repeat</keyword>
<comment type="similarity">
    <text evidence="8">Belongs to the polyadenylate-binding RBP47 family.</text>
</comment>
<proteinExistence type="inferred from homology"/>
<comment type="function">
    <text evidence="7">Heterogeneous nuclear ribonucleoprotein (hnRNP)-protein binding the poly(A) tail of mRNA and probably involved in some steps of pre-mRNA maturation.</text>
</comment>
<dbReference type="Proteomes" id="UP000729402">
    <property type="component" value="Unassembled WGS sequence"/>
</dbReference>
<dbReference type="PANTHER" id="PTHR47640:SF62">
    <property type="entry name" value="RRM DOMAIN-CONTAINING PROTEIN"/>
    <property type="match status" value="1"/>
</dbReference>
<reference evidence="13" key="1">
    <citation type="journal article" date="2021" name="bioRxiv">
        <title>Whole Genome Assembly and Annotation of Northern Wild Rice, Zizania palustris L., Supports a Whole Genome Duplication in the Zizania Genus.</title>
        <authorList>
            <person name="Haas M."/>
            <person name="Kono T."/>
            <person name="Macchietto M."/>
            <person name="Millas R."/>
            <person name="McGilp L."/>
            <person name="Shao M."/>
            <person name="Duquette J."/>
            <person name="Hirsch C.N."/>
            <person name="Kimball J."/>
        </authorList>
    </citation>
    <scope>NUCLEOTIDE SEQUENCE</scope>
    <source>
        <tissue evidence="13">Fresh leaf tissue</tissue>
    </source>
</reference>
<accession>A0A8J5W6L1</accession>
<feature type="domain" description="RRM" evidence="12">
    <location>
        <begin position="110"/>
        <end position="195"/>
    </location>
</feature>
<keyword evidence="6" id="KW-0539">Nucleus</keyword>
<keyword evidence="5 10" id="KW-0694">RNA-binding</keyword>
<dbReference type="PANTHER" id="PTHR47640">
    <property type="entry name" value="TRNA SELENOCYSTEINE 1-ASSOCIATED PROTEIN 1-RELATED-RELATED"/>
    <property type="match status" value="1"/>
</dbReference>
<evidence type="ECO:0000313" key="14">
    <source>
        <dbReference type="Proteomes" id="UP000729402"/>
    </source>
</evidence>
<dbReference type="GO" id="GO:0006397">
    <property type="term" value="P:mRNA processing"/>
    <property type="evidence" value="ECO:0007669"/>
    <property type="project" value="UniProtKB-KW"/>
</dbReference>
<evidence type="ECO:0000256" key="9">
    <source>
        <dbReference type="ARBA" id="ARBA00063471"/>
    </source>
</evidence>
<feature type="domain" description="RRM" evidence="12">
    <location>
        <begin position="208"/>
        <end position="287"/>
    </location>
</feature>
<evidence type="ECO:0000256" key="10">
    <source>
        <dbReference type="PROSITE-ProRule" id="PRU00176"/>
    </source>
</evidence>
<dbReference type="Pfam" id="PF00076">
    <property type="entry name" value="RRM_1"/>
    <property type="match status" value="3"/>
</dbReference>
<feature type="domain" description="RRM" evidence="12">
    <location>
        <begin position="307"/>
        <end position="379"/>
    </location>
</feature>
<feature type="region of interest" description="Disordered" evidence="11">
    <location>
        <begin position="16"/>
        <end position="43"/>
    </location>
</feature>
<evidence type="ECO:0000256" key="3">
    <source>
        <dbReference type="ARBA" id="ARBA00022664"/>
    </source>
</evidence>
<dbReference type="GO" id="GO:0005829">
    <property type="term" value="C:cytosol"/>
    <property type="evidence" value="ECO:0007669"/>
    <property type="project" value="TreeGrafter"/>
</dbReference>
<protein>
    <recommendedName>
        <fullName evidence="12">RRM domain-containing protein</fullName>
    </recommendedName>
</protein>
<evidence type="ECO:0000256" key="11">
    <source>
        <dbReference type="SAM" id="MobiDB-lite"/>
    </source>
</evidence>
<dbReference type="OrthoDB" id="446113at2759"/>
<dbReference type="PROSITE" id="PS50102">
    <property type="entry name" value="RRM"/>
    <property type="match status" value="3"/>
</dbReference>